<dbReference type="EMBL" id="JBHUGF010000010">
    <property type="protein sequence ID" value="MFD1991623.1"/>
    <property type="molecule type" value="Genomic_DNA"/>
</dbReference>
<proteinExistence type="predicted"/>
<sequence length="648" mass="75138">MKRWNIRKILLYSHDQKISEIILDLEKVNIITGDSQTGKSALPEIIDYVLGSQECHIPTYVRRTLSWVGLLWVKNETEYAMFRKVPRAPQKSSSSMHIIQGKSISIPLNSNSIPPSTNIEGALKKFERLLGIGDAKSEVYGSERERKNISIRSAVPYLLQDDATIINKNSLLRGMEDYGKRQTIIDALPYYLGITDEKTIDKEIELKILLKKLKRFEKELSEDEKIADSSKAFDLLFQAKQLGLTEFSSLNLNENKLNKQLEEISDWTPSLNTGIEDNELTILNDNLLEKQNETISIKRKIMHAKRSLQFADDFENTAHNQKRRLEVVKIFKEIVEPSSCPLCNQVLKEQNNSVQEIYKTVNEVNSDLESIEKERPKIDQYIISLKEKLLNLNEEIIQIQREISSQIKVEDEYDESIVLNDRRNRLIGSIKFYLDAVKKITLKPSSTSFLSINRLKENIDSLSAEIDVESRKEALENAEIQIARIAKDIISQLPFEARYQNNPIYLNFRSFKIGVSLPSRIEYMRDVGSDENYLSLHVSTMLAFHRYFAEFNRPVPGVILFDQLSRPYFPSDEESNIVEIGTELDNDRKSLLQYFDFLFKEVEKGHSLQIIVIEHAYFKDNKRYTDAVKKRWKKEIDGLIPIDWPERD</sequence>
<dbReference type="RefSeq" id="WP_204825339.1">
    <property type="nucleotide sequence ID" value="NZ_JBHUGF010000010.1"/>
</dbReference>
<reference evidence="3" key="1">
    <citation type="journal article" date="2019" name="Int. J. Syst. Evol. Microbiol.">
        <title>The Global Catalogue of Microorganisms (GCM) 10K type strain sequencing project: providing services to taxonomists for standard genome sequencing and annotation.</title>
        <authorList>
            <consortium name="The Broad Institute Genomics Platform"/>
            <consortium name="The Broad Institute Genome Sequencing Center for Infectious Disease"/>
            <person name="Wu L."/>
            <person name="Ma J."/>
        </authorList>
    </citation>
    <scope>NUCLEOTIDE SEQUENCE [LARGE SCALE GENOMIC DNA]</scope>
    <source>
        <strain evidence="3">CGMCC 1.15067</strain>
    </source>
</reference>
<evidence type="ECO:0000313" key="2">
    <source>
        <dbReference type="EMBL" id="MFD1991623.1"/>
    </source>
</evidence>
<feature type="coiled-coil region" evidence="1">
    <location>
        <begin position="452"/>
        <end position="488"/>
    </location>
</feature>
<protein>
    <submittedName>
        <fullName evidence="2">DUF3732 domain-containing protein</fullName>
    </submittedName>
</protein>
<dbReference type="Pfam" id="PF12532">
    <property type="entry name" value="DUF3732"/>
    <property type="match status" value="1"/>
</dbReference>
<feature type="coiled-coil region" evidence="1">
    <location>
        <begin position="354"/>
        <end position="402"/>
    </location>
</feature>
<dbReference type="Gene3D" id="3.40.50.300">
    <property type="entry name" value="P-loop containing nucleotide triphosphate hydrolases"/>
    <property type="match status" value="1"/>
</dbReference>
<name>A0ABW4UVU5_9BACL</name>
<dbReference type="Proteomes" id="UP001597403">
    <property type="component" value="Unassembled WGS sequence"/>
</dbReference>
<keyword evidence="3" id="KW-1185">Reference proteome</keyword>
<dbReference type="InterPro" id="IPR027417">
    <property type="entry name" value="P-loop_NTPase"/>
</dbReference>
<keyword evidence="1" id="KW-0175">Coiled coil</keyword>
<accession>A0ABW4UVU5</accession>
<evidence type="ECO:0000313" key="3">
    <source>
        <dbReference type="Proteomes" id="UP001597403"/>
    </source>
</evidence>
<organism evidence="2 3">
    <name type="scientific">Paenibacillus nicotianae</name>
    <dbReference type="NCBI Taxonomy" id="1526551"/>
    <lineage>
        <taxon>Bacteria</taxon>
        <taxon>Bacillati</taxon>
        <taxon>Bacillota</taxon>
        <taxon>Bacilli</taxon>
        <taxon>Bacillales</taxon>
        <taxon>Paenibacillaceae</taxon>
        <taxon>Paenibacillus</taxon>
    </lineage>
</organism>
<comment type="caution">
    <text evidence="2">The sequence shown here is derived from an EMBL/GenBank/DDBJ whole genome shotgun (WGS) entry which is preliminary data.</text>
</comment>
<gene>
    <name evidence="2" type="ORF">ACFSGI_16770</name>
</gene>
<evidence type="ECO:0000256" key="1">
    <source>
        <dbReference type="SAM" id="Coils"/>
    </source>
</evidence>
<dbReference type="InterPro" id="IPR022205">
    <property type="entry name" value="DUF3732"/>
</dbReference>